<dbReference type="PANTHER" id="PTHR43428:SF1">
    <property type="entry name" value="ARSENATE REDUCTASE"/>
    <property type="match status" value="1"/>
</dbReference>
<dbReference type="SUPFAM" id="SSF52788">
    <property type="entry name" value="Phosphotyrosine protein phosphatases I"/>
    <property type="match status" value="1"/>
</dbReference>
<keyword evidence="4" id="KW-1015">Disulfide bond</keyword>
<dbReference type="PANTHER" id="PTHR43428">
    <property type="entry name" value="ARSENATE REDUCTASE"/>
    <property type="match status" value="1"/>
</dbReference>
<dbReference type="InterPro" id="IPR023485">
    <property type="entry name" value="Ptyr_pPase"/>
</dbReference>
<name>A0ABW1U7N8_9LACO</name>
<dbReference type="Pfam" id="PF01451">
    <property type="entry name" value="LMWPc"/>
    <property type="match status" value="1"/>
</dbReference>
<gene>
    <name evidence="7" type="primary">arsC</name>
    <name evidence="7" type="ORF">ACFP1M_00925</name>
</gene>
<dbReference type="InterPro" id="IPR036196">
    <property type="entry name" value="Ptyr_pPase_sf"/>
</dbReference>
<feature type="domain" description="Phosphotyrosine protein phosphatase I" evidence="6">
    <location>
        <begin position="3"/>
        <end position="136"/>
    </location>
</feature>
<dbReference type="EMBL" id="JBHSSO010000004">
    <property type="protein sequence ID" value="MFC6288773.1"/>
    <property type="molecule type" value="Genomic_DNA"/>
</dbReference>
<sequence>MRQQLYFLCTGNSCRSQMAEGFARALAPADWVIASAGVETHGLNPRAVQVMAEVGIDISQHTSNLIDPVYLNSSDVVVTLCGDARDKCPMTPPTVDRRHWPLPDPAQATGSEAEVLATFRQVRDDIQTRVAQLIHELEAGQ</sequence>
<dbReference type="EC" id="1.20.4.4" evidence="7"/>
<protein>
    <submittedName>
        <fullName evidence="7">Arsenate reductase (Thioredoxin)</fullName>
        <ecNumber evidence="7">1.20.4.4</ecNumber>
    </submittedName>
</protein>
<dbReference type="Gene3D" id="3.40.50.2300">
    <property type="match status" value="1"/>
</dbReference>
<dbReference type="RefSeq" id="WP_125575478.1">
    <property type="nucleotide sequence ID" value="NZ_JBHSSO010000004.1"/>
</dbReference>
<evidence type="ECO:0000256" key="4">
    <source>
        <dbReference type="ARBA" id="ARBA00023157"/>
    </source>
</evidence>
<dbReference type="NCBIfam" id="TIGR02691">
    <property type="entry name" value="arsC_pI258_fam"/>
    <property type="match status" value="1"/>
</dbReference>
<dbReference type="GO" id="GO:0030612">
    <property type="term" value="F:arsenate reductase (thioredoxin) activity"/>
    <property type="evidence" value="ECO:0007669"/>
    <property type="project" value="UniProtKB-EC"/>
</dbReference>
<reference evidence="8" key="1">
    <citation type="journal article" date="2019" name="Int. J. Syst. Evol. Microbiol.">
        <title>The Global Catalogue of Microorganisms (GCM) 10K type strain sequencing project: providing services to taxonomists for standard genome sequencing and annotation.</title>
        <authorList>
            <consortium name="The Broad Institute Genomics Platform"/>
            <consortium name="The Broad Institute Genome Sequencing Center for Infectious Disease"/>
            <person name="Wu L."/>
            <person name="Ma J."/>
        </authorList>
    </citation>
    <scope>NUCLEOTIDE SEQUENCE [LARGE SCALE GENOMIC DNA]</scope>
    <source>
        <strain evidence="8">CCM 8893</strain>
    </source>
</reference>
<accession>A0ABW1U7N8</accession>
<keyword evidence="5" id="KW-0676">Redox-active center</keyword>
<evidence type="ECO:0000313" key="8">
    <source>
        <dbReference type="Proteomes" id="UP001596258"/>
    </source>
</evidence>
<evidence type="ECO:0000256" key="3">
    <source>
        <dbReference type="ARBA" id="ARBA00023002"/>
    </source>
</evidence>
<keyword evidence="8" id="KW-1185">Reference proteome</keyword>
<evidence type="ECO:0000313" key="7">
    <source>
        <dbReference type="EMBL" id="MFC6288773.1"/>
    </source>
</evidence>
<dbReference type="CDD" id="cd16345">
    <property type="entry name" value="LMWP_ArsC"/>
    <property type="match status" value="1"/>
</dbReference>
<dbReference type="Proteomes" id="UP001596258">
    <property type="component" value="Unassembled WGS sequence"/>
</dbReference>
<proteinExistence type="predicted"/>
<organism evidence="7 8">
    <name type="scientific">Levilactobacillus angrenensis</name>
    <dbReference type="NCBI Taxonomy" id="2486020"/>
    <lineage>
        <taxon>Bacteria</taxon>
        <taxon>Bacillati</taxon>
        <taxon>Bacillota</taxon>
        <taxon>Bacilli</taxon>
        <taxon>Lactobacillales</taxon>
        <taxon>Lactobacillaceae</taxon>
        <taxon>Levilactobacillus</taxon>
    </lineage>
</organism>
<evidence type="ECO:0000256" key="5">
    <source>
        <dbReference type="ARBA" id="ARBA00023284"/>
    </source>
</evidence>
<keyword evidence="3 7" id="KW-0560">Oxidoreductase</keyword>
<evidence type="ECO:0000259" key="6">
    <source>
        <dbReference type="SMART" id="SM00226"/>
    </source>
</evidence>
<evidence type="ECO:0000256" key="1">
    <source>
        <dbReference type="ARBA" id="ARBA00022490"/>
    </source>
</evidence>
<dbReference type="SMART" id="SM00226">
    <property type="entry name" value="LMWPc"/>
    <property type="match status" value="1"/>
</dbReference>
<keyword evidence="1" id="KW-0963">Cytoplasm</keyword>
<dbReference type="InterPro" id="IPR014064">
    <property type="entry name" value="Arsenate_reductase_ArsC"/>
</dbReference>
<evidence type="ECO:0000256" key="2">
    <source>
        <dbReference type="ARBA" id="ARBA00022849"/>
    </source>
</evidence>
<comment type="caution">
    <text evidence="7">The sequence shown here is derived from an EMBL/GenBank/DDBJ whole genome shotgun (WGS) entry which is preliminary data.</text>
</comment>
<keyword evidence="2" id="KW-0059">Arsenical resistance</keyword>